<reference evidence="1 2" key="1">
    <citation type="submission" date="2018-06" db="EMBL/GenBank/DDBJ databases">
        <authorList>
            <consortium name="Pathogen Informatics"/>
            <person name="Doyle S."/>
        </authorList>
    </citation>
    <scope>NUCLEOTIDE SEQUENCE [LARGE SCALE GENOMIC DNA]</scope>
    <source>
        <strain evidence="1 2">NCTC10060</strain>
    </source>
</reference>
<evidence type="ECO:0000313" key="2">
    <source>
        <dbReference type="Proteomes" id="UP000254633"/>
    </source>
</evidence>
<organism evidence="1 2">
    <name type="scientific">Salmonella diarizonae</name>
    <dbReference type="NCBI Taxonomy" id="59204"/>
    <lineage>
        <taxon>Bacteria</taxon>
        <taxon>Pseudomonadati</taxon>
        <taxon>Pseudomonadota</taxon>
        <taxon>Gammaproteobacteria</taxon>
        <taxon>Enterobacterales</taxon>
        <taxon>Enterobacteriaceae</taxon>
        <taxon>Salmonella</taxon>
    </lineage>
</organism>
<dbReference type="AlphaFoldDB" id="A0A379XZF3"/>
<dbReference type="EMBL" id="UGXH01000005">
    <property type="protein sequence ID" value="SUI37595.1"/>
    <property type="molecule type" value="Genomic_DNA"/>
</dbReference>
<sequence length="83" mass="9383">MNMDLSHLAEMTASDEARFFTVFDRQLEYDAGEEARANLLSGVPIYYAERNTPEGCVIKEYPDGRKELVSFMTGTEKVVEVKA</sequence>
<gene>
    <name evidence="1" type="ORF">NCTC10060_05707</name>
</gene>
<evidence type="ECO:0000313" key="1">
    <source>
        <dbReference type="EMBL" id="SUI37595.1"/>
    </source>
</evidence>
<name>A0A379XZF3_SALDZ</name>
<accession>A0A379XZF3</accession>
<protein>
    <submittedName>
        <fullName evidence="1">Uncharacterized protein</fullName>
    </submittedName>
</protein>
<dbReference type="Proteomes" id="UP000254633">
    <property type="component" value="Unassembled WGS sequence"/>
</dbReference>
<proteinExistence type="predicted"/>